<dbReference type="Gene3D" id="3.40.190.290">
    <property type="match status" value="1"/>
</dbReference>
<comment type="caution">
    <text evidence="2">The sequence shown here is derived from an EMBL/GenBank/DDBJ whole genome shotgun (WGS) entry which is preliminary data.</text>
</comment>
<dbReference type="Proteomes" id="UP000183667">
    <property type="component" value="Unassembled WGS sequence"/>
</dbReference>
<name>A0ABD6PXE5_9BURK</name>
<protein>
    <recommendedName>
        <fullName evidence="1">LysR substrate-binding domain-containing protein</fullName>
    </recommendedName>
</protein>
<sequence>MHPLHVDVEQQDSGDQRARPRIAIEVNAINAILELVRRGRLATVLPDAIARASGDLCALELDPPLPTRTAALLTRKGAYRSVAARAFVERTLAHGDAPARGR</sequence>
<gene>
    <name evidence="2" type="ORF">BGV66_26000</name>
</gene>
<organism evidence="2 3">
    <name type="scientific">Burkholderia ubonensis</name>
    <dbReference type="NCBI Taxonomy" id="101571"/>
    <lineage>
        <taxon>Bacteria</taxon>
        <taxon>Pseudomonadati</taxon>
        <taxon>Pseudomonadota</taxon>
        <taxon>Betaproteobacteria</taxon>
        <taxon>Burkholderiales</taxon>
        <taxon>Burkholderiaceae</taxon>
        <taxon>Burkholderia</taxon>
        <taxon>Burkholderia cepacia complex</taxon>
    </lineage>
</organism>
<evidence type="ECO:0000313" key="3">
    <source>
        <dbReference type="Proteomes" id="UP000183667"/>
    </source>
</evidence>
<dbReference type="EMBL" id="MEAU01000045">
    <property type="protein sequence ID" value="OJA42660.1"/>
    <property type="molecule type" value="Genomic_DNA"/>
</dbReference>
<dbReference type="AlphaFoldDB" id="A0ABD6PXE5"/>
<proteinExistence type="predicted"/>
<feature type="domain" description="LysR substrate-binding" evidence="1">
    <location>
        <begin position="14"/>
        <end position="93"/>
    </location>
</feature>
<accession>A0ABD6PXE5</accession>
<dbReference type="SUPFAM" id="SSF53850">
    <property type="entry name" value="Periplasmic binding protein-like II"/>
    <property type="match status" value="1"/>
</dbReference>
<evidence type="ECO:0000259" key="1">
    <source>
        <dbReference type="Pfam" id="PF03466"/>
    </source>
</evidence>
<reference evidence="3" key="1">
    <citation type="submission" date="2016-08" db="EMBL/GenBank/DDBJ databases">
        <title>Population biology and virulence potential of Burkholderia ubonensis.</title>
        <authorList>
            <person name="Price E.P."/>
            <person name="Currie B.J."/>
            <person name="Wagner D.M."/>
        </authorList>
    </citation>
    <scope>NUCLEOTIDE SEQUENCE [LARGE SCALE GENOMIC DNA]</scope>
    <source>
        <strain evidence="3">MSMB0103</strain>
    </source>
</reference>
<dbReference type="InterPro" id="IPR005119">
    <property type="entry name" value="LysR_subst-bd"/>
</dbReference>
<evidence type="ECO:0000313" key="2">
    <source>
        <dbReference type="EMBL" id="OJA42660.1"/>
    </source>
</evidence>
<dbReference type="Pfam" id="PF03466">
    <property type="entry name" value="LysR_substrate"/>
    <property type="match status" value="1"/>
</dbReference>